<sequence>MKNRQEYLLRSSFAFLFFVMLGYTVQFYPETLVAFDKSIQETIRGTLPEQATHFFRTITYMGNVSTQTAVVVIVTILLFLIKWKAEALFFLANGVLAGILISGFKLIYQRARPTLEHIVYAGGFSFPSGHAMGSFMIYGAILLILLNRFQDKTIRLILILAFFSLILLIGLSRIYLGVHYPTDVIGGFTIAYGVLNLLYPFYIKKRFEWRFQSKQK</sequence>
<protein>
    <submittedName>
        <fullName evidence="3">Phosphatase</fullName>
    </submittedName>
</protein>
<dbReference type="Gene3D" id="1.20.144.10">
    <property type="entry name" value="Phosphatidic acid phosphatase type 2/haloperoxidase"/>
    <property type="match status" value="1"/>
</dbReference>
<feature type="transmembrane region" description="Helical" evidence="1">
    <location>
        <begin position="184"/>
        <end position="203"/>
    </location>
</feature>
<reference evidence="4" key="1">
    <citation type="submission" date="2016-06" db="EMBL/GenBank/DDBJ databases">
        <authorList>
            <person name="de Vries S.P.W."/>
            <person name="Hadjirin N.F."/>
            <person name="Lay E.M."/>
            <person name="Zadoks R.N."/>
            <person name="Peacock S.J."/>
            <person name="Parkhill J."/>
            <person name="Grant A.J."/>
            <person name="Mcdougall S."/>
            <person name="Holmes M.A."/>
        </authorList>
    </citation>
    <scope>NUCLEOTIDE SEQUENCE [LARGE SCALE GENOMIC DNA]</scope>
    <source>
        <strain evidence="4">NZ1587</strain>
    </source>
</reference>
<keyword evidence="1" id="KW-1133">Transmembrane helix</keyword>
<organism evidence="3 4">
    <name type="scientific">Streptococcus bovimastitidis</name>
    <dbReference type="NCBI Taxonomy" id="1856638"/>
    <lineage>
        <taxon>Bacteria</taxon>
        <taxon>Bacillati</taxon>
        <taxon>Bacillota</taxon>
        <taxon>Bacilli</taxon>
        <taxon>Lactobacillales</taxon>
        <taxon>Streptococcaceae</taxon>
        <taxon>Streptococcus</taxon>
    </lineage>
</organism>
<feature type="transmembrane region" description="Helical" evidence="1">
    <location>
        <begin position="7"/>
        <end position="28"/>
    </location>
</feature>
<dbReference type="SMART" id="SM00014">
    <property type="entry name" value="acidPPc"/>
    <property type="match status" value="1"/>
</dbReference>
<evidence type="ECO:0000259" key="2">
    <source>
        <dbReference type="SMART" id="SM00014"/>
    </source>
</evidence>
<feature type="transmembrane region" description="Helical" evidence="1">
    <location>
        <begin position="158"/>
        <end position="178"/>
    </location>
</feature>
<evidence type="ECO:0000256" key="1">
    <source>
        <dbReference type="SAM" id="Phobius"/>
    </source>
</evidence>
<feature type="transmembrane region" description="Helical" evidence="1">
    <location>
        <begin position="64"/>
        <end position="81"/>
    </location>
</feature>
<comment type="caution">
    <text evidence="3">The sequence shown here is derived from an EMBL/GenBank/DDBJ whole genome shotgun (WGS) entry which is preliminary data.</text>
</comment>
<dbReference type="InterPro" id="IPR036938">
    <property type="entry name" value="PAP2/HPO_sf"/>
</dbReference>
<feature type="transmembrane region" description="Helical" evidence="1">
    <location>
        <begin position="128"/>
        <end position="146"/>
    </location>
</feature>
<dbReference type="Proteomes" id="UP000182015">
    <property type="component" value="Unassembled WGS sequence"/>
</dbReference>
<name>A0A1L8MQ68_9STRE</name>
<dbReference type="SUPFAM" id="SSF48317">
    <property type="entry name" value="Acid phosphatase/Vanadium-dependent haloperoxidase"/>
    <property type="match status" value="1"/>
</dbReference>
<keyword evidence="4" id="KW-1185">Reference proteome</keyword>
<dbReference type="OrthoDB" id="9789113at2"/>
<dbReference type="PANTHER" id="PTHR14969">
    <property type="entry name" value="SPHINGOSINE-1-PHOSPHATE PHOSPHOHYDROLASE"/>
    <property type="match status" value="1"/>
</dbReference>
<dbReference type="RefSeq" id="WP_071793599.1">
    <property type="nucleotide sequence ID" value="NZ_LZDD01000001.1"/>
</dbReference>
<dbReference type="STRING" id="1856638.A9Q68_05000"/>
<feature type="transmembrane region" description="Helical" evidence="1">
    <location>
        <begin position="88"/>
        <end position="108"/>
    </location>
</feature>
<dbReference type="Pfam" id="PF01569">
    <property type="entry name" value="PAP2"/>
    <property type="match status" value="1"/>
</dbReference>
<feature type="domain" description="Phosphatidic acid phosphatase type 2/haloperoxidase" evidence="2">
    <location>
        <begin position="87"/>
        <end position="199"/>
    </location>
</feature>
<dbReference type="CDD" id="cd03392">
    <property type="entry name" value="PAP2_like_2"/>
    <property type="match status" value="1"/>
</dbReference>
<dbReference type="InterPro" id="IPR000326">
    <property type="entry name" value="PAP2/HPO"/>
</dbReference>
<dbReference type="PANTHER" id="PTHR14969:SF13">
    <property type="entry name" value="AT30094P"/>
    <property type="match status" value="1"/>
</dbReference>
<proteinExistence type="predicted"/>
<accession>A0A1L8MQ68</accession>
<dbReference type="AlphaFoldDB" id="A0A1L8MQ68"/>
<gene>
    <name evidence="3" type="ORF">A9Q68_05000</name>
</gene>
<keyword evidence="1" id="KW-0472">Membrane</keyword>
<evidence type="ECO:0000313" key="3">
    <source>
        <dbReference type="EMBL" id="OJF72903.1"/>
    </source>
</evidence>
<dbReference type="EMBL" id="LZDD01000001">
    <property type="protein sequence ID" value="OJF72903.1"/>
    <property type="molecule type" value="Genomic_DNA"/>
</dbReference>
<evidence type="ECO:0000313" key="4">
    <source>
        <dbReference type="Proteomes" id="UP000182015"/>
    </source>
</evidence>
<keyword evidence="1" id="KW-0812">Transmembrane</keyword>